<dbReference type="EMBL" id="JABCKV010000003">
    <property type="protein sequence ID" value="KAG5648298.1"/>
    <property type="molecule type" value="Genomic_DNA"/>
</dbReference>
<keyword evidence="4" id="KW-1185">Reference proteome</keyword>
<feature type="coiled-coil region" evidence="1">
    <location>
        <begin position="478"/>
        <end position="505"/>
    </location>
</feature>
<proteinExistence type="predicted"/>
<feature type="compositionally biased region" description="Polar residues" evidence="2">
    <location>
        <begin position="228"/>
        <end position="250"/>
    </location>
</feature>
<evidence type="ECO:0000256" key="1">
    <source>
        <dbReference type="SAM" id="Coils"/>
    </source>
</evidence>
<feature type="compositionally biased region" description="Low complexity" evidence="2">
    <location>
        <begin position="20"/>
        <end position="34"/>
    </location>
</feature>
<keyword evidence="1" id="KW-0175">Coiled coil</keyword>
<gene>
    <name evidence="3" type="ORF">DXG03_004870</name>
</gene>
<feature type="region of interest" description="Disordered" evidence="2">
    <location>
        <begin position="530"/>
        <end position="750"/>
    </location>
</feature>
<evidence type="ECO:0000313" key="4">
    <source>
        <dbReference type="Proteomes" id="UP000775547"/>
    </source>
</evidence>
<accession>A0A9P7KF86</accession>
<comment type="caution">
    <text evidence="3">The sequence shown here is derived from an EMBL/GenBank/DDBJ whole genome shotgun (WGS) entry which is preliminary data.</text>
</comment>
<feature type="region of interest" description="Disordered" evidence="2">
    <location>
        <begin position="196"/>
        <end position="308"/>
    </location>
</feature>
<protein>
    <submittedName>
        <fullName evidence="3">Uncharacterized protein</fullName>
    </submittedName>
</protein>
<organism evidence="3 4">
    <name type="scientific">Asterophora parasitica</name>
    <dbReference type="NCBI Taxonomy" id="117018"/>
    <lineage>
        <taxon>Eukaryota</taxon>
        <taxon>Fungi</taxon>
        <taxon>Dikarya</taxon>
        <taxon>Basidiomycota</taxon>
        <taxon>Agaricomycotina</taxon>
        <taxon>Agaricomycetes</taxon>
        <taxon>Agaricomycetidae</taxon>
        <taxon>Agaricales</taxon>
        <taxon>Tricholomatineae</taxon>
        <taxon>Lyophyllaceae</taxon>
        <taxon>Asterophora</taxon>
    </lineage>
</organism>
<feature type="compositionally biased region" description="Polar residues" evidence="2">
    <location>
        <begin position="257"/>
        <end position="266"/>
    </location>
</feature>
<feature type="compositionally biased region" description="Low complexity" evidence="2">
    <location>
        <begin position="571"/>
        <end position="587"/>
    </location>
</feature>
<feature type="compositionally biased region" description="Pro residues" evidence="2">
    <location>
        <begin position="270"/>
        <end position="293"/>
    </location>
</feature>
<feature type="compositionally biased region" description="Basic and acidic residues" evidence="2">
    <location>
        <begin position="652"/>
        <end position="664"/>
    </location>
</feature>
<name>A0A9P7KF86_9AGAR</name>
<sequence length="750" mass="79871">MSGSVPQSLPSFAQAFSTHSLGSISSGNNSLPPIQTRLPPMDHRRVTTPSDSAPTKTSSRKRSRNDVTSASRDDDRPSADVSPRLVHIKEEQDQVMLDPTPPPPPARTNDHRLVIDTGGAPPPSSLRPSPSKRRRVTISGAPHQLNTDVRVPVDQTNSTPISPVVMGFTIKRDNPSAIEQVKSMITVKQKQKALIEQRRGSVAGIMSPSTVTTNPAIPPLPADERNLPPSSSSKPGSTRQLRRSPNNGGSNARRVATNPSHTGTTTNPNVRPPSPSPIIVPSQQPVPAPPPVPNQVANSHSLPPPPISFARRRAEQLGSGKKKPADILISPREAQTHEQFQPAIQSAPPVPHAGQGPFFSGRFPMALPRLPSVMGGGDNIRRVATNVPPTPTRLSMQRPAPGPIAASLSHGAQSVTGISGRSPPAASVPIASTLVPPTPGFHHPGYAGDKAAFLAPFEVFYDALNDSKQLKTWLGEQLQRSNAMMQALTQQQEKLNEIVESLVEKRVAGVRSEVVGLHRRVEELEDALRAATSGRRQSTAGFAPSSLKHSSTPLRNGITSGPMAPESYTFPPSSSSSNSAEASTPSSARRRHEFDVPRRPTSPGWAQQPQHQHPDSRGENATMADSEPQTHSQHGSPAPPLFLSSVSVSRLDPPRHPHPLEPPHSHPQIRSSPRVVQVQSPPRAVGSPGLHGSLADRPSLSRQPSGHGEQQQQAGQSGQGGQSPPGGLRRAESRRNSVIMSPPDAPGDEG</sequence>
<dbReference type="OrthoDB" id="2138242at2759"/>
<dbReference type="Proteomes" id="UP000775547">
    <property type="component" value="Unassembled WGS sequence"/>
</dbReference>
<feature type="compositionally biased region" description="Polar residues" evidence="2">
    <location>
        <begin position="547"/>
        <end position="559"/>
    </location>
</feature>
<reference evidence="3" key="2">
    <citation type="submission" date="2021-10" db="EMBL/GenBank/DDBJ databases">
        <title>Phylogenomics reveals ancestral predisposition of the termite-cultivated fungus Termitomyces towards a domesticated lifestyle.</title>
        <authorList>
            <person name="Auxier B."/>
            <person name="Grum-Grzhimaylo A."/>
            <person name="Cardenas M.E."/>
            <person name="Lodge J.D."/>
            <person name="Laessoe T."/>
            <person name="Pedersen O."/>
            <person name="Smith M.E."/>
            <person name="Kuyper T.W."/>
            <person name="Franco-Molano E.A."/>
            <person name="Baroni T.J."/>
            <person name="Aanen D.K."/>
        </authorList>
    </citation>
    <scope>NUCLEOTIDE SEQUENCE</scope>
    <source>
        <strain evidence="3">AP01</strain>
        <tissue evidence="3">Mycelium</tissue>
    </source>
</reference>
<feature type="compositionally biased region" description="Polar residues" evidence="2">
    <location>
        <begin position="47"/>
        <end position="57"/>
    </location>
</feature>
<reference evidence="3" key="1">
    <citation type="submission" date="2020-07" db="EMBL/GenBank/DDBJ databases">
        <authorList>
            <person name="Nieuwenhuis M."/>
            <person name="Van De Peppel L.J.J."/>
        </authorList>
    </citation>
    <scope>NUCLEOTIDE SEQUENCE</scope>
    <source>
        <strain evidence="3">AP01</strain>
        <tissue evidence="3">Mycelium</tissue>
    </source>
</reference>
<dbReference type="AlphaFoldDB" id="A0A9P7KF86"/>
<evidence type="ECO:0000313" key="3">
    <source>
        <dbReference type="EMBL" id="KAG5648298.1"/>
    </source>
</evidence>
<feature type="region of interest" description="Disordered" evidence="2">
    <location>
        <begin position="20"/>
        <end position="134"/>
    </location>
</feature>
<evidence type="ECO:0000256" key="2">
    <source>
        <dbReference type="SAM" id="MobiDB-lite"/>
    </source>
</evidence>